<dbReference type="InterPro" id="IPR036397">
    <property type="entry name" value="RNaseH_sf"/>
</dbReference>
<gene>
    <name evidence="2" type="ORF">FHQ18_00665</name>
</gene>
<dbReference type="RefSeq" id="WP_149265245.1">
    <property type="nucleotide sequence ID" value="NZ_VFJB01000001.1"/>
</dbReference>
<name>A0A5A8F5L1_9BACT</name>
<protein>
    <submittedName>
        <fullName evidence="2">Ribonuclease HI family protein</fullName>
    </submittedName>
</protein>
<dbReference type="Proteomes" id="UP000322876">
    <property type="component" value="Unassembled WGS sequence"/>
</dbReference>
<comment type="caution">
    <text evidence="2">The sequence shown here is derived from an EMBL/GenBank/DDBJ whole genome shotgun (WGS) entry which is preliminary data.</text>
</comment>
<dbReference type="AlphaFoldDB" id="A0A5A8F5L1"/>
<dbReference type="PROSITE" id="PS50879">
    <property type="entry name" value="RNASE_H_1"/>
    <property type="match status" value="1"/>
</dbReference>
<evidence type="ECO:0000313" key="2">
    <source>
        <dbReference type="EMBL" id="KAA0259424.1"/>
    </source>
</evidence>
<dbReference type="InterPro" id="IPR053151">
    <property type="entry name" value="RNase_H-like"/>
</dbReference>
<dbReference type="SUPFAM" id="SSF53098">
    <property type="entry name" value="Ribonuclease H-like"/>
    <property type="match status" value="1"/>
</dbReference>
<feature type="domain" description="RNase H type-1" evidence="1">
    <location>
        <begin position="2"/>
        <end position="136"/>
    </location>
</feature>
<dbReference type="InterPro" id="IPR012337">
    <property type="entry name" value="RNaseH-like_sf"/>
</dbReference>
<dbReference type="GO" id="GO:0004523">
    <property type="term" value="F:RNA-DNA hybrid ribonuclease activity"/>
    <property type="evidence" value="ECO:0007669"/>
    <property type="project" value="InterPro"/>
</dbReference>
<reference evidence="2 3" key="1">
    <citation type="submission" date="2019-06" db="EMBL/GenBank/DDBJ databases">
        <title>Genomic insights into carbon and energy metabolism of Deferribacter autotrophicus revealed new metabolic traits in the phylum Deferribacteres.</title>
        <authorList>
            <person name="Slobodkin A.I."/>
            <person name="Slobodkina G.B."/>
            <person name="Allioux M."/>
            <person name="Alain K."/>
            <person name="Jebbar M."/>
            <person name="Shadrin V."/>
            <person name="Kublanov I.V."/>
            <person name="Toshchakov S.V."/>
            <person name="Bonch-Osmolovskaya E.A."/>
        </authorList>
    </citation>
    <scope>NUCLEOTIDE SEQUENCE [LARGE SCALE GENOMIC DNA]</scope>
    <source>
        <strain evidence="2 3">SL50</strain>
    </source>
</reference>
<evidence type="ECO:0000259" key="1">
    <source>
        <dbReference type="PROSITE" id="PS50879"/>
    </source>
</evidence>
<sequence>MKKATLNVYTDGASSGNPGPSGIGYVIEDNDGNIVFEYSEFIGNTTNNVAEYTALLRAIEKILELAPERVRFYSDSELLVKQLKGEYKVRNEKLIGLYKNVMSKLSLLNYDIIHVRRDNNKLADRLAKSAIKNGISSFTK</sequence>
<accession>A0A5A8F5L1</accession>
<dbReference type="PANTHER" id="PTHR47723:SF19">
    <property type="entry name" value="POLYNUCLEOTIDYL TRANSFERASE, RIBONUCLEASE H-LIKE SUPERFAMILY PROTEIN"/>
    <property type="match status" value="1"/>
</dbReference>
<dbReference type="Gene3D" id="3.30.420.10">
    <property type="entry name" value="Ribonuclease H-like superfamily/Ribonuclease H"/>
    <property type="match status" value="1"/>
</dbReference>
<proteinExistence type="predicted"/>
<dbReference type="InterPro" id="IPR002156">
    <property type="entry name" value="RNaseH_domain"/>
</dbReference>
<organism evidence="2 3">
    <name type="scientific">Deferribacter autotrophicus</name>
    <dbReference type="NCBI Taxonomy" id="500465"/>
    <lineage>
        <taxon>Bacteria</taxon>
        <taxon>Pseudomonadati</taxon>
        <taxon>Deferribacterota</taxon>
        <taxon>Deferribacteres</taxon>
        <taxon>Deferribacterales</taxon>
        <taxon>Deferribacteraceae</taxon>
        <taxon>Deferribacter</taxon>
    </lineage>
</organism>
<dbReference type="EMBL" id="VFJB01000001">
    <property type="protein sequence ID" value="KAA0259424.1"/>
    <property type="molecule type" value="Genomic_DNA"/>
</dbReference>
<keyword evidence="3" id="KW-1185">Reference proteome</keyword>
<evidence type="ECO:0000313" key="3">
    <source>
        <dbReference type="Proteomes" id="UP000322876"/>
    </source>
</evidence>
<dbReference type="CDD" id="cd09279">
    <property type="entry name" value="RNase_HI_like"/>
    <property type="match status" value="1"/>
</dbReference>
<dbReference type="PANTHER" id="PTHR47723">
    <property type="entry name" value="OS05G0353850 PROTEIN"/>
    <property type="match status" value="1"/>
</dbReference>
<dbReference type="OrthoDB" id="7845843at2"/>
<dbReference type="Pfam" id="PF13456">
    <property type="entry name" value="RVT_3"/>
    <property type="match status" value="1"/>
</dbReference>
<dbReference type="GO" id="GO:0003676">
    <property type="term" value="F:nucleic acid binding"/>
    <property type="evidence" value="ECO:0007669"/>
    <property type="project" value="InterPro"/>
</dbReference>